<dbReference type="SUPFAM" id="SSF55729">
    <property type="entry name" value="Acyl-CoA N-acyltransferases (Nat)"/>
    <property type="match status" value="1"/>
</dbReference>
<keyword evidence="1 3" id="KW-0808">Transferase</keyword>
<accession>A0ABW4E980</accession>
<dbReference type="PANTHER" id="PTHR13947:SF37">
    <property type="entry name" value="LD18367P"/>
    <property type="match status" value="1"/>
</dbReference>
<dbReference type="GO" id="GO:0016746">
    <property type="term" value="F:acyltransferase activity"/>
    <property type="evidence" value="ECO:0007669"/>
    <property type="project" value="UniProtKB-KW"/>
</dbReference>
<dbReference type="PANTHER" id="PTHR13947">
    <property type="entry name" value="GNAT FAMILY N-ACETYLTRANSFERASE"/>
    <property type="match status" value="1"/>
</dbReference>
<dbReference type="InterPro" id="IPR050769">
    <property type="entry name" value="NAT_camello-type"/>
</dbReference>
<evidence type="ECO:0000313" key="3">
    <source>
        <dbReference type="EMBL" id="MFD1485140.1"/>
    </source>
</evidence>
<dbReference type="Gene3D" id="3.40.630.30">
    <property type="match status" value="1"/>
</dbReference>
<dbReference type="InterPro" id="IPR000182">
    <property type="entry name" value="GNAT_dom"/>
</dbReference>
<dbReference type="Proteomes" id="UP001597252">
    <property type="component" value="Unassembled WGS sequence"/>
</dbReference>
<dbReference type="CDD" id="cd04301">
    <property type="entry name" value="NAT_SF"/>
    <property type="match status" value="1"/>
</dbReference>
<proteinExistence type="predicted"/>
<dbReference type="Pfam" id="PF00583">
    <property type="entry name" value="Acetyltransf_1"/>
    <property type="match status" value="1"/>
</dbReference>
<gene>
    <name evidence="3" type="ORF">ACFQ5J_07850</name>
</gene>
<evidence type="ECO:0000256" key="1">
    <source>
        <dbReference type="ARBA" id="ARBA00022679"/>
    </source>
</evidence>
<keyword evidence="3" id="KW-0012">Acyltransferase</keyword>
<dbReference type="EMBL" id="JBHTON010000021">
    <property type="protein sequence ID" value="MFD1485140.1"/>
    <property type="molecule type" value="Genomic_DNA"/>
</dbReference>
<keyword evidence="4" id="KW-1185">Reference proteome</keyword>
<sequence>MQIAPFHTDPHIIAELVDLILYCQDTEAKLGITMAEQPDVFMIPDYYQAPGGEFWVAQTDSGKVAGCIGLLKLSPTTAVLKKFFVYPQFRGRPVSLGWQLYQTLVAAAKQKGLSRLVLDTPEAEHRSHRFYERQGFTRCTRADLGVDYPFPDRGSRFYQLSL</sequence>
<comment type="caution">
    <text evidence="3">The sequence shown here is derived from an EMBL/GenBank/DDBJ whole genome shotgun (WGS) entry which is preliminary data.</text>
</comment>
<dbReference type="InterPro" id="IPR016181">
    <property type="entry name" value="Acyl_CoA_acyltransferase"/>
</dbReference>
<protein>
    <submittedName>
        <fullName evidence="3">GNAT family N-acetyltransferase</fullName>
        <ecNumber evidence="3">2.3.-.-</ecNumber>
    </submittedName>
</protein>
<evidence type="ECO:0000259" key="2">
    <source>
        <dbReference type="PROSITE" id="PS51186"/>
    </source>
</evidence>
<organism evidence="3 4">
    <name type="scientific">Lacticaseibacillus baoqingensis</name>
    <dbReference type="NCBI Taxonomy" id="2486013"/>
    <lineage>
        <taxon>Bacteria</taxon>
        <taxon>Bacillati</taxon>
        <taxon>Bacillota</taxon>
        <taxon>Bacilli</taxon>
        <taxon>Lactobacillales</taxon>
        <taxon>Lactobacillaceae</taxon>
        <taxon>Lacticaseibacillus</taxon>
    </lineage>
</organism>
<reference evidence="4" key="1">
    <citation type="journal article" date="2019" name="Int. J. Syst. Evol. Microbiol.">
        <title>The Global Catalogue of Microorganisms (GCM) 10K type strain sequencing project: providing services to taxonomists for standard genome sequencing and annotation.</title>
        <authorList>
            <consortium name="The Broad Institute Genomics Platform"/>
            <consortium name="The Broad Institute Genome Sequencing Center for Infectious Disease"/>
            <person name="Wu L."/>
            <person name="Ma J."/>
        </authorList>
    </citation>
    <scope>NUCLEOTIDE SEQUENCE [LARGE SCALE GENOMIC DNA]</scope>
    <source>
        <strain evidence="4">CCM 8903</strain>
    </source>
</reference>
<feature type="domain" description="N-acetyltransferase" evidence="2">
    <location>
        <begin position="14"/>
        <end position="162"/>
    </location>
</feature>
<name>A0ABW4E980_9LACO</name>
<evidence type="ECO:0000313" key="4">
    <source>
        <dbReference type="Proteomes" id="UP001597252"/>
    </source>
</evidence>
<dbReference type="PROSITE" id="PS51186">
    <property type="entry name" value="GNAT"/>
    <property type="match status" value="1"/>
</dbReference>
<dbReference type="RefSeq" id="WP_125753978.1">
    <property type="nucleotide sequence ID" value="NZ_JBHTON010000021.1"/>
</dbReference>
<dbReference type="EC" id="2.3.-.-" evidence="3"/>